<evidence type="ECO:0000313" key="6">
    <source>
        <dbReference type="EMBL" id="MBB3171356.1"/>
    </source>
</evidence>
<organism evidence="6 7">
    <name type="scientific">Parvibacter caecicola</name>
    <dbReference type="NCBI Taxonomy" id="747645"/>
    <lineage>
        <taxon>Bacteria</taxon>
        <taxon>Bacillati</taxon>
        <taxon>Actinomycetota</taxon>
        <taxon>Coriobacteriia</taxon>
        <taxon>Coriobacteriales</taxon>
        <taxon>Coriobacteriaceae</taxon>
        <taxon>Parvibacter</taxon>
    </lineage>
</organism>
<protein>
    <recommendedName>
        <fullName evidence="4">Demethylmenaquinone methyltransferase</fullName>
        <ecNumber evidence="4">2.1.1.163</ecNumber>
    </recommendedName>
</protein>
<dbReference type="UniPathway" id="UPA00079">
    <property type="reaction ID" value="UER00169"/>
</dbReference>
<dbReference type="CDD" id="cd02440">
    <property type="entry name" value="AdoMet_MTases"/>
    <property type="match status" value="1"/>
</dbReference>
<dbReference type="AlphaFoldDB" id="A0A7W5D232"/>
<evidence type="ECO:0000256" key="3">
    <source>
        <dbReference type="ARBA" id="ARBA00022691"/>
    </source>
</evidence>
<dbReference type="NCBIfam" id="TIGR01934">
    <property type="entry name" value="MenG_MenH_UbiE"/>
    <property type="match status" value="1"/>
</dbReference>
<dbReference type="PANTHER" id="PTHR43591">
    <property type="entry name" value="METHYLTRANSFERASE"/>
    <property type="match status" value="1"/>
</dbReference>
<keyword evidence="4" id="KW-0474">Menaquinone biosynthesis</keyword>
<name>A0A7W5D232_9ACTN</name>
<dbReference type="InterPro" id="IPR023576">
    <property type="entry name" value="UbiE/COQ5_MeTrFase_CS"/>
</dbReference>
<gene>
    <name evidence="4" type="primary">menG</name>
    <name evidence="6" type="ORF">FHR31_001174</name>
</gene>
<keyword evidence="2 4" id="KW-0808">Transferase</keyword>
<dbReference type="EC" id="2.1.1.163" evidence="4"/>
<evidence type="ECO:0000256" key="1">
    <source>
        <dbReference type="ARBA" id="ARBA00022603"/>
    </source>
</evidence>
<dbReference type="GeneID" id="93356174"/>
<dbReference type="GO" id="GO:0043770">
    <property type="term" value="F:demethylmenaquinone methyltransferase activity"/>
    <property type="evidence" value="ECO:0007669"/>
    <property type="project" value="UniProtKB-UniRule"/>
</dbReference>
<comment type="caution">
    <text evidence="4">Lacks conserved residue(s) required for the propagation of feature annotation.</text>
</comment>
<proteinExistence type="inferred from homology"/>
<keyword evidence="1 4" id="KW-0489">Methyltransferase</keyword>
<evidence type="ECO:0000256" key="4">
    <source>
        <dbReference type="HAMAP-Rule" id="MF_01813"/>
    </source>
</evidence>
<dbReference type="Gene3D" id="3.40.50.150">
    <property type="entry name" value="Vaccinia Virus protein VP39"/>
    <property type="match status" value="1"/>
</dbReference>
<dbReference type="InterPro" id="IPR004033">
    <property type="entry name" value="UbiE/COQ5_MeTrFase"/>
</dbReference>
<dbReference type="EMBL" id="JACHYA010000003">
    <property type="protein sequence ID" value="MBB3171356.1"/>
    <property type="molecule type" value="Genomic_DNA"/>
</dbReference>
<evidence type="ECO:0000256" key="2">
    <source>
        <dbReference type="ARBA" id="ARBA00022679"/>
    </source>
</evidence>
<dbReference type="GO" id="GO:0009234">
    <property type="term" value="P:menaquinone biosynthetic process"/>
    <property type="evidence" value="ECO:0007669"/>
    <property type="project" value="UniProtKB-UniRule"/>
</dbReference>
<comment type="catalytic activity">
    <reaction evidence="4">
        <text>a 2-demethylmenaquinol + S-adenosyl-L-methionine = a menaquinol + S-adenosyl-L-homocysteine + H(+)</text>
        <dbReference type="Rhea" id="RHEA:42640"/>
        <dbReference type="Rhea" id="RHEA-COMP:9539"/>
        <dbReference type="Rhea" id="RHEA-COMP:9563"/>
        <dbReference type="ChEBI" id="CHEBI:15378"/>
        <dbReference type="ChEBI" id="CHEBI:18151"/>
        <dbReference type="ChEBI" id="CHEBI:55437"/>
        <dbReference type="ChEBI" id="CHEBI:57856"/>
        <dbReference type="ChEBI" id="CHEBI:59789"/>
        <dbReference type="EC" id="2.1.1.163"/>
    </reaction>
</comment>
<dbReference type="InterPro" id="IPR029063">
    <property type="entry name" value="SAM-dependent_MTases_sf"/>
</dbReference>
<comment type="similarity">
    <text evidence="4">Belongs to the class I-like SAM-binding methyltransferase superfamily. MenG/UbiE family.</text>
</comment>
<keyword evidence="3 4" id="KW-0949">S-adenosyl-L-methionine</keyword>
<feature type="binding site" evidence="4">
    <location>
        <position position="110"/>
    </location>
    <ligand>
        <name>S-adenosyl-L-methionine</name>
        <dbReference type="ChEBI" id="CHEBI:59789"/>
    </ligand>
</feature>
<comment type="caution">
    <text evidence="6">The sequence shown here is derived from an EMBL/GenBank/DDBJ whole genome shotgun (WGS) entry which is preliminary data.</text>
</comment>
<feature type="binding site" evidence="4">
    <location>
        <begin position="139"/>
        <end position="140"/>
    </location>
    <ligand>
        <name>S-adenosyl-L-methionine</name>
        <dbReference type="ChEBI" id="CHEBI:59789"/>
    </ligand>
</feature>
<dbReference type="HAMAP" id="MF_01813">
    <property type="entry name" value="MenG_UbiE_methyltr"/>
    <property type="match status" value="1"/>
</dbReference>
<dbReference type="RefSeq" id="WP_235869369.1">
    <property type="nucleotide sequence ID" value="NZ_JACHYA010000003.1"/>
</dbReference>
<feature type="region of interest" description="Disordered" evidence="5">
    <location>
        <begin position="1"/>
        <end position="35"/>
    </location>
</feature>
<reference evidence="6 7" key="1">
    <citation type="submission" date="2020-08" db="EMBL/GenBank/DDBJ databases">
        <title>Sequencing the genomes of 1000 actinobacteria strains.</title>
        <authorList>
            <person name="Klenk H.-P."/>
        </authorList>
    </citation>
    <scope>NUCLEOTIDE SEQUENCE [LARGE SCALE GENOMIC DNA]</scope>
    <source>
        <strain evidence="6 7">DSM 22242</strain>
    </source>
</reference>
<evidence type="ECO:0000256" key="5">
    <source>
        <dbReference type="SAM" id="MobiDB-lite"/>
    </source>
</evidence>
<dbReference type="PROSITE" id="PS51608">
    <property type="entry name" value="SAM_MT_UBIE"/>
    <property type="match status" value="1"/>
</dbReference>
<dbReference type="SUPFAM" id="SSF53335">
    <property type="entry name" value="S-adenosyl-L-methionine-dependent methyltransferases"/>
    <property type="match status" value="1"/>
</dbReference>
<comment type="pathway">
    <text evidence="4">Quinol/quinone metabolism; menaquinone biosynthesis; menaquinol from 1,4-dihydroxy-2-naphthoate: step 2/2.</text>
</comment>
<dbReference type="PROSITE" id="PS01184">
    <property type="entry name" value="UBIE_2"/>
    <property type="match status" value="1"/>
</dbReference>
<evidence type="ECO:0000313" key="7">
    <source>
        <dbReference type="Proteomes" id="UP000530850"/>
    </source>
</evidence>
<feature type="compositionally biased region" description="Polar residues" evidence="5">
    <location>
        <begin position="1"/>
        <end position="10"/>
    </location>
</feature>
<comment type="function">
    <text evidence="4">Methyltransferase required for the conversion of demethylmenaquinol (DMKH2) to menaquinol (MKH2).</text>
</comment>
<dbReference type="GO" id="GO:0032259">
    <property type="term" value="P:methylation"/>
    <property type="evidence" value="ECO:0007669"/>
    <property type="project" value="UniProtKB-KW"/>
</dbReference>
<dbReference type="Pfam" id="PF01209">
    <property type="entry name" value="Ubie_methyltran"/>
    <property type="match status" value="1"/>
</dbReference>
<feature type="binding site" evidence="4">
    <location>
        <position position="90"/>
    </location>
    <ligand>
        <name>S-adenosyl-L-methionine</name>
        <dbReference type="ChEBI" id="CHEBI:59789"/>
    </ligand>
</feature>
<sequence>MLSPTMENNAPTPPESPRPAAASIDTATGQEAAPELSSERVKHIFATIAKKYERFNAISSFGSYKLWLAGMMKQADIQPTDDVIDIAGGTGDVAFTVARAKHPAHIQCTDLVNEMLDVARAHRSCGAGGDVPMDFEVVDAQDIPYESESYDALTMAYGIRNMPKRQQALSEMYRVLKPGGSFTCLEFSTPPNPVWRGLYHFYLKHLIPFWGGLITGDRDGFVYLSRSIKAFPDQRQFAAMLEEAGFTDVQWKNYTGGIAAVHTARKPQ</sequence>
<accession>A0A7W5D232</accession>
<dbReference type="Proteomes" id="UP000530850">
    <property type="component" value="Unassembled WGS sequence"/>
</dbReference>
<dbReference type="PANTHER" id="PTHR43591:SF24">
    <property type="entry name" value="2-METHOXY-6-POLYPRENYL-1,4-BENZOQUINOL METHYLASE, MITOCHONDRIAL"/>
    <property type="match status" value="1"/>
</dbReference>